<dbReference type="EMBL" id="SPKJ01000043">
    <property type="protein sequence ID" value="MYZ48625.1"/>
    <property type="molecule type" value="Genomic_DNA"/>
</dbReference>
<dbReference type="PANTHER" id="PTHR42678:SF34">
    <property type="entry name" value="OS04G0183300 PROTEIN"/>
    <property type="match status" value="1"/>
</dbReference>
<dbReference type="Gene3D" id="3.90.1300.10">
    <property type="entry name" value="Amidase signature (AS) domain"/>
    <property type="match status" value="1"/>
</dbReference>
<evidence type="ECO:0000313" key="3">
    <source>
        <dbReference type="Proteomes" id="UP000773614"/>
    </source>
</evidence>
<comment type="caution">
    <text evidence="2">The sequence shown here is derived from an EMBL/GenBank/DDBJ whole genome shotgun (WGS) entry which is preliminary data.</text>
</comment>
<sequence length="495" mass="52141">MDARAPFRVEEASVADIHAAYRAGTATARSVTQAFLDRIAAYDRRGPQLWSIVQTNPDALRDAAALDRAFAETGGFVGPLHGIPVLVKDNYDVAGLQTTGGSSALLGWVPERDSTAVAKLRAAGAVILAKTTMSEWARGGFDNINSVLPTFARNPYNTAHATGGSSGGTGSGVAASFGVMGLGSDTFGSIRNPSSNNALVGLRPSWALVSRAGMIGLYDARDTAGPMARTVSDLVALLDVIAGVDPADPATREAEGRIPPSYAASLDPDGLKGRRLGVLRQAFPPQRSDPQVLALLDRALADLRRAGAIVVDPFEISGFDAFPPRPHPLSEVRAAIERYLATTGPGFPKSLAEVVAAGTFHPLHEVSLRATATAPAPEDDPVVHALEALEAEMRAAYSEAMDRAGIDAFVLPVASYPPKLNGDRNVTPPGATTWIASGLHWPAIAVPMGYTYEDLPSGLQIVARPWSEPMLIAMAFGYEQATRHRHPPSTVPPLQ</sequence>
<dbReference type="Proteomes" id="UP000773614">
    <property type="component" value="Unassembled WGS sequence"/>
</dbReference>
<dbReference type="InterPro" id="IPR023631">
    <property type="entry name" value="Amidase_dom"/>
</dbReference>
<keyword evidence="3" id="KW-1185">Reference proteome</keyword>
<organism evidence="2 3">
    <name type="scientific">Propylenella binzhouense</name>
    <dbReference type="NCBI Taxonomy" id="2555902"/>
    <lineage>
        <taxon>Bacteria</taxon>
        <taxon>Pseudomonadati</taxon>
        <taxon>Pseudomonadota</taxon>
        <taxon>Alphaproteobacteria</taxon>
        <taxon>Hyphomicrobiales</taxon>
        <taxon>Propylenellaceae</taxon>
        <taxon>Propylenella</taxon>
    </lineage>
</organism>
<evidence type="ECO:0000313" key="2">
    <source>
        <dbReference type="EMBL" id="MYZ48625.1"/>
    </source>
</evidence>
<dbReference type="OrthoDB" id="8872210at2"/>
<proteinExistence type="predicted"/>
<dbReference type="RefSeq" id="WP_161140973.1">
    <property type="nucleotide sequence ID" value="NZ_SPKJ01000043.1"/>
</dbReference>
<dbReference type="InterPro" id="IPR036928">
    <property type="entry name" value="AS_sf"/>
</dbReference>
<dbReference type="PANTHER" id="PTHR42678">
    <property type="entry name" value="AMIDASE"/>
    <property type="match status" value="1"/>
</dbReference>
<dbReference type="AlphaFoldDB" id="A0A964T5Q0"/>
<protein>
    <submittedName>
        <fullName evidence="2">Amidase</fullName>
    </submittedName>
</protein>
<dbReference type="SUPFAM" id="SSF75304">
    <property type="entry name" value="Amidase signature (AS) enzymes"/>
    <property type="match status" value="1"/>
</dbReference>
<accession>A0A964T5Q0</accession>
<evidence type="ECO:0000259" key="1">
    <source>
        <dbReference type="Pfam" id="PF01425"/>
    </source>
</evidence>
<name>A0A964T5Q0_9HYPH</name>
<gene>
    <name evidence="2" type="ORF">E4O86_12985</name>
</gene>
<feature type="domain" description="Amidase" evidence="1">
    <location>
        <begin position="31"/>
        <end position="471"/>
    </location>
</feature>
<reference evidence="2" key="1">
    <citation type="submission" date="2019-03" db="EMBL/GenBank/DDBJ databases">
        <title>Afifella sp. nov., isolated from activated sludge.</title>
        <authorList>
            <person name="Li Q."/>
            <person name="Liu Y."/>
        </authorList>
    </citation>
    <scope>NUCLEOTIDE SEQUENCE</scope>
    <source>
        <strain evidence="2">L72</strain>
    </source>
</reference>
<dbReference type="Pfam" id="PF01425">
    <property type="entry name" value="Amidase"/>
    <property type="match status" value="1"/>
</dbReference>